<sequence>MKSFIYSCFVLLQRPDEEVVVDQGGTSSGHNIHYEKEELEGDRPILSPDLQTVDALREATHALLQCNGPKHGLY</sequence>
<accession>A0A8C6UKJ5</accession>
<organism evidence="1 2">
    <name type="scientific">Neogobius melanostomus</name>
    <name type="common">round goby</name>
    <dbReference type="NCBI Taxonomy" id="47308"/>
    <lineage>
        <taxon>Eukaryota</taxon>
        <taxon>Metazoa</taxon>
        <taxon>Chordata</taxon>
        <taxon>Craniata</taxon>
        <taxon>Vertebrata</taxon>
        <taxon>Euteleostomi</taxon>
        <taxon>Actinopterygii</taxon>
        <taxon>Neopterygii</taxon>
        <taxon>Teleostei</taxon>
        <taxon>Neoteleostei</taxon>
        <taxon>Acanthomorphata</taxon>
        <taxon>Gobiaria</taxon>
        <taxon>Gobiiformes</taxon>
        <taxon>Gobioidei</taxon>
        <taxon>Gobiidae</taxon>
        <taxon>Benthophilinae</taxon>
        <taxon>Neogobiini</taxon>
        <taxon>Neogobius</taxon>
    </lineage>
</organism>
<dbReference type="Proteomes" id="UP000694523">
    <property type="component" value="Unplaced"/>
</dbReference>
<name>A0A8C6UKJ5_9GOBI</name>
<reference evidence="1" key="2">
    <citation type="submission" date="2025-09" db="UniProtKB">
        <authorList>
            <consortium name="Ensembl"/>
        </authorList>
    </citation>
    <scope>IDENTIFICATION</scope>
</reference>
<evidence type="ECO:0000313" key="2">
    <source>
        <dbReference type="Proteomes" id="UP000694523"/>
    </source>
</evidence>
<reference evidence="1" key="1">
    <citation type="submission" date="2025-08" db="UniProtKB">
        <authorList>
            <consortium name="Ensembl"/>
        </authorList>
    </citation>
    <scope>IDENTIFICATION</scope>
</reference>
<proteinExistence type="predicted"/>
<dbReference type="AlphaFoldDB" id="A0A8C6UKJ5"/>
<dbReference type="Ensembl" id="ENSNMLT00000041859.1">
    <property type="protein sequence ID" value="ENSNMLP00000037589.1"/>
    <property type="gene ID" value="ENSNMLG00000023252.1"/>
</dbReference>
<evidence type="ECO:0000313" key="1">
    <source>
        <dbReference type="Ensembl" id="ENSNMLP00000037589.1"/>
    </source>
</evidence>
<protein>
    <submittedName>
        <fullName evidence="1">Uncharacterized protein</fullName>
    </submittedName>
</protein>
<keyword evidence="2" id="KW-1185">Reference proteome</keyword>